<comment type="caution">
    <text evidence="2">The sequence shown here is derived from an EMBL/GenBank/DDBJ whole genome shotgun (WGS) entry which is preliminary data.</text>
</comment>
<organism evidence="2 3">
    <name type="scientific">Planobispora rosea</name>
    <dbReference type="NCBI Taxonomy" id="35762"/>
    <lineage>
        <taxon>Bacteria</taxon>
        <taxon>Bacillati</taxon>
        <taxon>Actinomycetota</taxon>
        <taxon>Actinomycetes</taxon>
        <taxon>Streptosporangiales</taxon>
        <taxon>Streptosporangiaceae</taxon>
        <taxon>Planobispora</taxon>
    </lineage>
</organism>
<feature type="transmembrane region" description="Helical" evidence="1">
    <location>
        <begin position="156"/>
        <end position="181"/>
    </location>
</feature>
<evidence type="ECO:0000256" key="1">
    <source>
        <dbReference type="SAM" id="Phobius"/>
    </source>
</evidence>
<dbReference type="RefSeq" id="WP_189243881.1">
    <property type="nucleotide sequence ID" value="NZ_BMQP01000054.1"/>
</dbReference>
<dbReference type="AlphaFoldDB" id="A0A8J3S886"/>
<proteinExistence type="predicted"/>
<dbReference type="EMBL" id="BOOI01000082">
    <property type="protein sequence ID" value="GIH88530.1"/>
    <property type="molecule type" value="Genomic_DNA"/>
</dbReference>
<gene>
    <name evidence="2" type="ORF">Pro02_69380</name>
</gene>
<evidence type="ECO:0000313" key="3">
    <source>
        <dbReference type="Proteomes" id="UP000655044"/>
    </source>
</evidence>
<evidence type="ECO:0000313" key="2">
    <source>
        <dbReference type="EMBL" id="GIH88530.1"/>
    </source>
</evidence>
<keyword evidence="1" id="KW-1133">Transmembrane helix</keyword>
<reference evidence="2" key="1">
    <citation type="submission" date="2021-01" db="EMBL/GenBank/DDBJ databases">
        <title>Whole genome shotgun sequence of Planobispora rosea NBRC 15558.</title>
        <authorList>
            <person name="Komaki H."/>
            <person name="Tamura T."/>
        </authorList>
    </citation>
    <scope>NUCLEOTIDE SEQUENCE</scope>
    <source>
        <strain evidence="2">NBRC 15558</strain>
    </source>
</reference>
<dbReference type="Proteomes" id="UP000655044">
    <property type="component" value="Unassembled WGS sequence"/>
</dbReference>
<protein>
    <submittedName>
        <fullName evidence="2">Uncharacterized protein</fullName>
    </submittedName>
</protein>
<feature type="transmembrane region" description="Helical" evidence="1">
    <location>
        <begin position="91"/>
        <end position="113"/>
    </location>
</feature>
<keyword evidence="3" id="KW-1185">Reference proteome</keyword>
<sequence>MPLPVAIAATLQLLLAVTFLVIPVTVWFTGTAAQRAAEAEVARQGHSPDVLARHGIRFAERAWEFMLALTIAAILIVLAALNLTGSPSGRLLSWIAEPLILLGAGLITAGQVFATRYTQAAFKRSGDAATRAIDARLVIAAASSGFPAWLRPLVLARFALTVLGSLLVIILLAVPAAGAYFG</sequence>
<feature type="transmembrane region" description="Helical" evidence="1">
    <location>
        <begin position="65"/>
        <end position="85"/>
    </location>
</feature>
<accession>A0A8J3S886</accession>
<keyword evidence="1" id="KW-0812">Transmembrane</keyword>
<feature type="transmembrane region" description="Helical" evidence="1">
    <location>
        <begin position="6"/>
        <end position="28"/>
    </location>
</feature>
<name>A0A8J3S886_PLARO</name>
<keyword evidence="1" id="KW-0472">Membrane</keyword>